<sequence>MPDFENQPLDVGQALKKSMRENNMNTRYADIQKTVLSDQEINQFFNAHQNELTNDIVLRDFATLYEFYTQKRKPENESVHTGYEPVLDFIDGKITVLYQPSQSTIRAQQQREQQELVHAVQMPKLISRATLSDFANPSSDQSHVIGKVIDFISNYQANPQEYHRGLYIHGPYGVGKTHLMGAMANSFADIGQPVTLVHFPSFAIELRNGISNPTIDNQKRLEVVQKASILVLDDIGAESLTSWLRDDILSAILEYRMQNELSTFFTSNFSMNQLEKEHLTHTKDGNEPLKAERLMQRIRFLSEEVAMFGENKRVH</sequence>
<dbReference type="OrthoDB" id="61127at2"/>
<dbReference type="Gene3D" id="3.40.50.300">
    <property type="entry name" value="P-loop containing nucleotide triphosphate hydrolases"/>
    <property type="match status" value="1"/>
</dbReference>
<protein>
    <submittedName>
        <fullName evidence="3">Primosomal protein DnaI</fullName>
    </submittedName>
</protein>
<dbReference type="AlphaFoldDB" id="A0A0R2JS59"/>
<keyword evidence="4" id="KW-1185">Reference proteome</keyword>
<comment type="caution">
    <text evidence="3">The sequence shown here is derived from an EMBL/GenBank/DDBJ whole genome shotgun (WGS) entry which is preliminary data.</text>
</comment>
<dbReference type="CDD" id="cd00009">
    <property type="entry name" value="AAA"/>
    <property type="match status" value="1"/>
</dbReference>
<proteinExistence type="predicted"/>
<dbReference type="GO" id="GO:0005524">
    <property type="term" value="F:ATP binding"/>
    <property type="evidence" value="ECO:0007669"/>
    <property type="project" value="InterPro"/>
</dbReference>
<accession>A0A0R2JS59</accession>
<dbReference type="NCBIfam" id="NF006505">
    <property type="entry name" value="PRK08939.1"/>
    <property type="match status" value="1"/>
</dbReference>
<reference evidence="3 4" key="1">
    <citation type="journal article" date="2015" name="Genome Announc.">
        <title>Expanding the biotechnology potential of lactobacilli through comparative genomics of 213 strains and associated genera.</title>
        <authorList>
            <person name="Sun Z."/>
            <person name="Harris H.M."/>
            <person name="McCann A."/>
            <person name="Guo C."/>
            <person name="Argimon S."/>
            <person name="Zhang W."/>
            <person name="Yang X."/>
            <person name="Jeffery I.B."/>
            <person name="Cooney J.C."/>
            <person name="Kagawa T.F."/>
            <person name="Liu W."/>
            <person name="Song Y."/>
            <person name="Salvetti E."/>
            <person name="Wrobel A."/>
            <person name="Rasinkangas P."/>
            <person name="Parkhill J."/>
            <person name="Rea M.C."/>
            <person name="O'Sullivan O."/>
            <person name="Ritari J."/>
            <person name="Douillard F.P."/>
            <person name="Paul Ross R."/>
            <person name="Yang R."/>
            <person name="Briner A.E."/>
            <person name="Felis G.E."/>
            <person name="de Vos W.M."/>
            <person name="Barrangou R."/>
            <person name="Klaenhammer T.R."/>
            <person name="Caufield P.W."/>
            <person name="Cui Y."/>
            <person name="Zhang H."/>
            <person name="O'Toole P.W."/>
        </authorList>
    </citation>
    <scope>NUCLEOTIDE SEQUENCE [LARGE SCALE GENOMIC DNA]</scope>
    <source>
        <strain evidence="3 4">DSM 20014</strain>
    </source>
</reference>
<dbReference type="EMBL" id="JQCD01000024">
    <property type="protein sequence ID" value="KRN77076.1"/>
    <property type="molecule type" value="Genomic_DNA"/>
</dbReference>
<dbReference type="Pfam" id="PF01695">
    <property type="entry name" value="IstB_IS21"/>
    <property type="match status" value="1"/>
</dbReference>
<dbReference type="PANTHER" id="PTHR30050:SF8">
    <property type="entry name" value="PRIMOSOMAL PROTEIN DNAI"/>
    <property type="match status" value="1"/>
</dbReference>
<dbReference type="RefSeq" id="WP_057788013.1">
    <property type="nucleotide sequence ID" value="NZ_JQCD01000024.1"/>
</dbReference>
<name>A0A0R2JS59_9LACO</name>
<dbReference type="PATRIC" id="fig|1620.3.peg.596"/>
<evidence type="ECO:0000313" key="3">
    <source>
        <dbReference type="EMBL" id="KRN77076.1"/>
    </source>
</evidence>
<dbReference type="PANTHER" id="PTHR30050">
    <property type="entry name" value="CHROMOSOMAL REPLICATION INITIATOR PROTEIN DNAA"/>
    <property type="match status" value="1"/>
</dbReference>
<dbReference type="InterPro" id="IPR002611">
    <property type="entry name" value="IstB_ATP-bd"/>
</dbReference>
<dbReference type="SUPFAM" id="SSF52540">
    <property type="entry name" value="P-loop containing nucleoside triphosphate hydrolases"/>
    <property type="match status" value="1"/>
</dbReference>
<dbReference type="GO" id="GO:0006260">
    <property type="term" value="P:DNA replication"/>
    <property type="evidence" value="ECO:0007669"/>
    <property type="project" value="TreeGrafter"/>
</dbReference>
<evidence type="ECO:0000259" key="2">
    <source>
        <dbReference type="Pfam" id="PF07319"/>
    </source>
</evidence>
<dbReference type="Pfam" id="PF07319">
    <property type="entry name" value="DnaI_N"/>
    <property type="match status" value="1"/>
</dbReference>
<dbReference type="STRING" id="1620.IV67_GL000589"/>
<dbReference type="InterPro" id="IPR009928">
    <property type="entry name" value="DnaI_N"/>
</dbReference>
<organism evidence="3 4">
    <name type="scientific">Weissella minor</name>
    <dbReference type="NCBI Taxonomy" id="1620"/>
    <lineage>
        <taxon>Bacteria</taxon>
        <taxon>Bacillati</taxon>
        <taxon>Bacillota</taxon>
        <taxon>Bacilli</taxon>
        <taxon>Lactobacillales</taxon>
        <taxon>Lactobacillaceae</taxon>
        <taxon>Weissella</taxon>
    </lineage>
</organism>
<dbReference type="InterPro" id="IPR027417">
    <property type="entry name" value="P-loop_NTPase"/>
</dbReference>
<evidence type="ECO:0000313" key="4">
    <source>
        <dbReference type="Proteomes" id="UP000051673"/>
    </source>
</evidence>
<dbReference type="Proteomes" id="UP000051673">
    <property type="component" value="Unassembled WGS sequence"/>
</dbReference>
<feature type="domain" description="IstB-like ATP-binding" evidence="1">
    <location>
        <begin position="108"/>
        <end position="276"/>
    </location>
</feature>
<feature type="domain" description="Primosomal DnaI N-terminal" evidence="2">
    <location>
        <begin position="10"/>
        <end position="98"/>
    </location>
</feature>
<evidence type="ECO:0000259" key="1">
    <source>
        <dbReference type="Pfam" id="PF01695"/>
    </source>
</evidence>
<gene>
    <name evidence="3" type="ORF">IV67_GL000589</name>
</gene>